<feature type="domain" description="Fido" evidence="3">
    <location>
        <begin position="1"/>
        <end position="103"/>
    </location>
</feature>
<evidence type="ECO:0000313" key="5">
    <source>
        <dbReference type="Proteomes" id="UP000012174"/>
    </source>
</evidence>
<organism evidence="4 5">
    <name type="scientific">Eutypa lata (strain UCR-EL1)</name>
    <name type="common">Grapevine dieback disease fungus</name>
    <name type="synonym">Eutypa armeniacae</name>
    <dbReference type="NCBI Taxonomy" id="1287681"/>
    <lineage>
        <taxon>Eukaryota</taxon>
        <taxon>Fungi</taxon>
        <taxon>Dikarya</taxon>
        <taxon>Ascomycota</taxon>
        <taxon>Pezizomycotina</taxon>
        <taxon>Sordariomycetes</taxon>
        <taxon>Xylariomycetidae</taxon>
        <taxon>Xylariales</taxon>
        <taxon>Diatrypaceae</taxon>
        <taxon>Eutypa</taxon>
    </lineage>
</organism>
<dbReference type="InterPro" id="IPR040198">
    <property type="entry name" value="Fido_containing"/>
</dbReference>
<keyword evidence="2" id="KW-0067">ATP-binding</keyword>
<dbReference type="GO" id="GO:0005524">
    <property type="term" value="F:ATP binding"/>
    <property type="evidence" value="ECO:0007669"/>
    <property type="project" value="UniProtKB-KW"/>
</dbReference>
<evidence type="ECO:0000259" key="3">
    <source>
        <dbReference type="PROSITE" id="PS51459"/>
    </source>
</evidence>
<dbReference type="InterPro" id="IPR003812">
    <property type="entry name" value="Fido"/>
</dbReference>
<keyword evidence="2" id="KW-0547">Nucleotide-binding</keyword>
<reference evidence="5" key="1">
    <citation type="journal article" date="2013" name="Genome Announc.">
        <title>Draft genome sequence of the grapevine dieback fungus Eutypa lata UCR-EL1.</title>
        <authorList>
            <person name="Blanco-Ulate B."/>
            <person name="Rolshausen P.E."/>
            <person name="Cantu D."/>
        </authorList>
    </citation>
    <scope>NUCLEOTIDE SEQUENCE [LARGE SCALE GENOMIC DNA]</scope>
    <source>
        <strain evidence="5">UCR-EL1</strain>
    </source>
</reference>
<feature type="binding site" evidence="2">
    <location>
        <begin position="42"/>
        <end position="49"/>
    </location>
    <ligand>
        <name>ATP</name>
        <dbReference type="ChEBI" id="CHEBI:30616"/>
    </ligand>
</feature>
<dbReference type="PANTHER" id="PTHR13504">
    <property type="entry name" value="FIDO DOMAIN-CONTAINING PROTEIN DDB_G0283145"/>
    <property type="match status" value="1"/>
</dbReference>
<proteinExistence type="predicted"/>
<dbReference type="STRING" id="1287681.M7SS11"/>
<dbReference type="HOGENOM" id="CLU_1927593_0_0_1"/>
<dbReference type="KEGG" id="ela:UCREL1_3707"/>
<sequence>MDRLITDFNADIKSATKVGSLDPFCLAAKYCHKFVNIHPFLDGNGRTCRLILNAILLKYAGILVSLGEEETDRNEYLSVAARASEAKSSACDGDEDEDEYKRKYWKELATLTLRHAKEEFEHLARILSESS</sequence>
<dbReference type="AlphaFoldDB" id="M7SS11"/>
<dbReference type="Proteomes" id="UP000012174">
    <property type="component" value="Unassembled WGS sequence"/>
</dbReference>
<accession>M7SS11</accession>
<dbReference type="PROSITE" id="PS51459">
    <property type="entry name" value="FIDO"/>
    <property type="match status" value="1"/>
</dbReference>
<dbReference type="EMBL" id="KB706111">
    <property type="protein sequence ID" value="EMR69279.1"/>
    <property type="molecule type" value="Genomic_DNA"/>
</dbReference>
<dbReference type="PANTHER" id="PTHR13504:SF38">
    <property type="entry name" value="FIDO DOMAIN-CONTAINING PROTEIN"/>
    <property type="match status" value="1"/>
</dbReference>
<gene>
    <name evidence="4" type="ORF">UCREL1_3707</name>
</gene>
<keyword evidence="5" id="KW-1185">Reference proteome</keyword>
<dbReference type="SUPFAM" id="SSF140931">
    <property type="entry name" value="Fic-like"/>
    <property type="match status" value="1"/>
</dbReference>
<name>M7SS11_EUTLA</name>
<dbReference type="Pfam" id="PF02661">
    <property type="entry name" value="Fic"/>
    <property type="match status" value="1"/>
</dbReference>
<dbReference type="Gene3D" id="1.10.3290.10">
    <property type="entry name" value="Fido-like domain"/>
    <property type="match status" value="1"/>
</dbReference>
<feature type="active site" evidence="1">
    <location>
        <position position="38"/>
    </location>
</feature>
<evidence type="ECO:0000256" key="2">
    <source>
        <dbReference type="PIRSR" id="PIRSR640198-2"/>
    </source>
</evidence>
<protein>
    <submittedName>
        <fullName evidence="4">Putative fic doc family protein</fullName>
    </submittedName>
</protein>
<dbReference type="eggNOG" id="KOG3824">
    <property type="taxonomic scope" value="Eukaryota"/>
</dbReference>
<evidence type="ECO:0000313" key="4">
    <source>
        <dbReference type="EMBL" id="EMR69279.1"/>
    </source>
</evidence>
<dbReference type="InterPro" id="IPR036597">
    <property type="entry name" value="Fido-like_dom_sf"/>
</dbReference>
<evidence type="ECO:0000256" key="1">
    <source>
        <dbReference type="PIRSR" id="PIRSR640198-1"/>
    </source>
</evidence>
<dbReference type="OrthoDB" id="439046at2759"/>